<dbReference type="Proteomes" id="UP000821866">
    <property type="component" value="Chromosome 4"/>
</dbReference>
<evidence type="ECO:0000313" key="3">
    <source>
        <dbReference type="EMBL" id="KAH8028607.1"/>
    </source>
</evidence>
<dbReference type="PROSITE" id="PS50240">
    <property type="entry name" value="TRYPSIN_DOM"/>
    <property type="match status" value="1"/>
</dbReference>
<dbReference type="PANTHER" id="PTHR24252">
    <property type="entry name" value="ACROSIN-RELATED"/>
    <property type="match status" value="1"/>
</dbReference>
<reference evidence="3" key="1">
    <citation type="journal article" date="2020" name="Cell">
        <title>Large-Scale Comparative Analyses of Tick Genomes Elucidate Their Genetic Diversity and Vector Capacities.</title>
        <authorList>
            <consortium name="Tick Genome and Microbiome Consortium (TIGMIC)"/>
            <person name="Jia N."/>
            <person name="Wang J."/>
            <person name="Shi W."/>
            <person name="Du L."/>
            <person name="Sun Y."/>
            <person name="Zhan W."/>
            <person name="Jiang J.F."/>
            <person name="Wang Q."/>
            <person name="Zhang B."/>
            <person name="Ji P."/>
            <person name="Bell-Sakyi L."/>
            <person name="Cui X.M."/>
            <person name="Yuan T.T."/>
            <person name="Jiang B.G."/>
            <person name="Yang W.F."/>
            <person name="Lam T.T."/>
            <person name="Chang Q.C."/>
            <person name="Ding S.J."/>
            <person name="Wang X.J."/>
            <person name="Zhu J.G."/>
            <person name="Ruan X.D."/>
            <person name="Zhao L."/>
            <person name="Wei J.T."/>
            <person name="Ye R.Z."/>
            <person name="Que T.C."/>
            <person name="Du C.H."/>
            <person name="Zhou Y.H."/>
            <person name="Cheng J.X."/>
            <person name="Dai P.F."/>
            <person name="Guo W.B."/>
            <person name="Han X.H."/>
            <person name="Huang E.J."/>
            <person name="Li L.F."/>
            <person name="Wei W."/>
            <person name="Gao Y.C."/>
            <person name="Liu J.Z."/>
            <person name="Shao H.Z."/>
            <person name="Wang X."/>
            <person name="Wang C.C."/>
            <person name="Yang T.C."/>
            <person name="Huo Q.B."/>
            <person name="Li W."/>
            <person name="Chen H.Y."/>
            <person name="Chen S.E."/>
            <person name="Zhou L.G."/>
            <person name="Ni X.B."/>
            <person name="Tian J.H."/>
            <person name="Sheng Y."/>
            <person name="Liu T."/>
            <person name="Pan Y.S."/>
            <person name="Xia L.Y."/>
            <person name="Li J."/>
            <person name="Zhao F."/>
            <person name="Cao W.C."/>
        </authorList>
    </citation>
    <scope>NUCLEOTIDE SEQUENCE</scope>
    <source>
        <strain evidence="3">Rmic-2018</strain>
    </source>
</reference>
<proteinExistence type="predicted"/>
<name>A0A9J6E291_RHIMP</name>
<keyword evidence="1" id="KW-1015">Disulfide bond</keyword>
<accession>A0A9J6E291</accession>
<dbReference type="Pfam" id="PF00089">
    <property type="entry name" value="Trypsin"/>
    <property type="match status" value="1"/>
</dbReference>
<evidence type="ECO:0000259" key="2">
    <source>
        <dbReference type="PROSITE" id="PS50240"/>
    </source>
</evidence>
<organism evidence="3 4">
    <name type="scientific">Rhipicephalus microplus</name>
    <name type="common">Cattle tick</name>
    <name type="synonym">Boophilus microplus</name>
    <dbReference type="NCBI Taxonomy" id="6941"/>
    <lineage>
        <taxon>Eukaryota</taxon>
        <taxon>Metazoa</taxon>
        <taxon>Ecdysozoa</taxon>
        <taxon>Arthropoda</taxon>
        <taxon>Chelicerata</taxon>
        <taxon>Arachnida</taxon>
        <taxon>Acari</taxon>
        <taxon>Parasitiformes</taxon>
        <taxon>Ixodida</taxon>
        <taxon>Ixodoidea</taxon>
        <taxon>Ixodidae</taxon>
        <taxon>Rhipicephalinae</taxon>
        <taxon>Rhipicephalus</taxon>
        <taxon>Boophilus</taxon>
    </lineage>
</organism>
<dbReference type="Gene3D" id="2.40.10.10">
    <property type="entry name" value="Trypsin-like serine proteases"/>
    <property type="match status" value="2"/>
</dbReference>
<dbReference type="GO" id="GO:0006508">
    <property type="term" value="P:proteolysis"/>
    <property type="evidence" value="ECO:0007669"/>
    <property type="project" value="InterPro"/>
</dbReference>
<dbReference type="PANTHER" id="PTHR24252:SF7">
    <property type="entry name" value="HYALIN"/>
    <property type="match status" value="1"/>
</dbReference>
<evidence type="ECO:0000313" key="4">
    <source>
        <dbReference type="Proteomes" id="UP000821866"/>
    </source>
</evidence>
<dbReference type="AlphaFoldDB" id="A0A9J6E291"/>
<feature type="domain" description="Peptidase S1" evidence="2">
    <location>
        <begin position="1"/>
        <end position="156"/>
    </location>
</feature>
<sequence>MVAQTTLHSLNTPSITLRRTILTHDVVVLKLSLPVNYTAHVRPVCLPGPGEHLPLNTTCYATGWGNTRGSGHSFLLKQARLVVRDFNQACAGILSIQPNLRKEYLVCAVDESDDSGPCHQGSVTVSLGKTRDLKLTVEVVTENKALITKFADQDCGGHDLGTGDRHSSCYDEFAKCLAPDQTTHKPQCLAMLPLSAALLDHMKVQDILVLDMSISQRRQLQVLGHMQLSPTSSLKTVNASYSVTLIHLAMTIVIVGEQNDNEGTREV</sequence>
<protein>
    <recommendedName>
        <fullName evidence="2">Peptidase S1 domain-containing protein</fullName>
    </recommendedName>
</protein>
<dbReference type="GO" id="GO:0004252">
    <property type="term" value="F:serine-type endopeptidase activity"/>
    <property type="evidence" value="ECO:0007669"/>
    <property type="project" value="InterPro"/>
</dbReference>
<gene>
    <name evidence="3" type="ORF">HPB51_017733</name>
</gene>
<keyword evidence="4" id="KW-1185">Reference proteome</keyword>
<dbReference type="SUPFAM" id="SSF50494">
    <property type="entry name" value="Trypsin-like serine proteases"/>
    <property type="match status" value="1"/>
</dbReference>
<reference evidence="3" key="2">
    <citation type="submission" date="2021-09" db="EMBL/GenBank/DDBJ databases">
        <authorList>
            <person name="Jia N."/>
            <person name="Wang J."/>
            <person name="Shi W."/>
            <person name="Du L."/>
            <person name="Sun Y."/>
            <person name="Zhan W."/>
            <person name="Jiang J."/>
            <person name="Wang Q."/>
            <person name="Zhang B."/>
            <person name="Ji P."/>
            <person name="Sakyi L.B."/>
            <person name="Cui X."/>
            <person name="Yuan T."/>
            <person name="Jiang B."/>
            <person name="Yang W."/>
            <person name="Lam T.T.-Y."/>
            <person name="Chang Q."/>
            <person name="Ding S."/>
            <person name="Wang X."/>
            <person name="Zhu J."/>
            <person name="Ruan X."/>
            <person name="Zhao L."/>
            <person name="Wei J."/>
            <person name="Que T."/>
            <person name="Du C."/>
            <person name="Cheng J."/>
            <person name="Dai P."/>
            <person name="Han X."/>
            <person name="Huang E."/>
            <person name="Gao Y."/>
            <person name="Liu J."/>
            <person name="Shao H."/>
            <person name="Ye R."/>
            <person name="Li L."/>
            <person name="Wei W."/>
            <person name="Wang X."/>
            <person name="Wang C."/>
            <person name="Huo Q."/>
            <person name="Li W."/>
            <person name="Guo W."/>
            <person name="Chen H."/>
            <person name="Chen S."/>
            <person name="Zhou L."/>
            <person name="Zhou L."/>
            <person name="Ni X."/>
            <person name="Tian J."/>
            <person name="Zhou Y."/>
            <person name="Sheng Y."/>
            <person name="Liu T."/>
            <person name="Pan Y."/>
            <person name="Xia L."/>
            <person name="Li J."/>
            <person name="Zhao F."/>
            <person name="Cao W."/>
        </authorList>
    </citation>
    <scope>NUCLEOTIDE SEQUENCE</scope>
    <source>
        <strain evidence="3">Rmic-2018</strain>
        <tissue evidence="3">Larvae</tissue>
    </source>
</reference>
<dbReference type="InterPro" id="IPR001254">
    <property type="entry name" value="Trypsin_dom"/>
</dbReference>
<dbReference type="InterPro" id="IPR009003">
    <property type="entry name" value="Peptidase_S1_PA"/>
</dbReference>
<dbReference type="VEuPathDB" id="VectorBase:LOC119180620"/>
<comment type="caution">
    <text evidence="3">The sequence shown here is derived from an EMBL/GenBank/DDBJ whole genome shotgun (WGS) entry which is preliminary data.</text>
</comment>
<dbReference type="EMBL" id="JABSTU010000006">
    <property type="protein sequence ID" value="KAH8028607.1"/>
    <property type="molecule type" value="Genomic_DNA"/>
</dbReference>
<evidence type="ECO:0000256" key="1">
    <source>
        <dbReference type="ARBA" id="ARBA00023157"/>
    </source>
</evidence>
<dbReference type="InterPro" id="IPR043504">
    <property type="entry name" value="Peptidase_S1_PA_chymotrypsin"/>
</dbReference>